<accession>A0A085LLI5</accession>
<name>A0A085LLI5_9BILA</name>
<dbReference type="EMBL" id="KL363420">
    <property type="protein sequence ID" value="KFD45831.1"/>
    <property type="molecule type" value="Genomic_DNA"/>
</dbReference>
<keyword evidence="2" id="KW-1185">Reference proteome</keyword>
<dbReference type="Proteomes" id="UP000030764">
    <property type="component" value="Unassembled WGS sequence"/>
</dbReference>
<evidence type="ECO:0000313" key="2">
    <source>
        <dbReference type="Proteomes" id="UP000030764"/>
    </source>
</evidence>
<dbReference type="AlphaFoldDB" id="A0A085LLI5"/>
<sequence>MQLKIKMSTKRKKFHANAYLSYPVSLTFRPIRISAFGILTLTPGQHIEIAHTAKVVIVPGEDFDSAVMISRR</sequence>
<reference evidence="1 2" key="1">
    <citation type="journal article" date="2014" name="Nat. Genet.">
        <title>Genome and transcriptome of the porcine whipworm Trichuris suis.</title>
        <authorList>
            <person name="Jex A.R."/>
            <person name="Nejsum P."/>
            <person name="Schwarz E.M."/>
            <person name="Hu L."/>
            <person name="Young N.D."/>
            <person name="Hall R.S."/>
            <person name="Korhonen P.K."/>
            <person name="Liao S."/>
            <person name="Thamsborg S."/>
            <person name="Xia J."/>
            <person name="Xu P."/>
            <person name="Wang S."/>
            <person name="Scheerlinck J.P."/>
            <person name="Hofmann A."/>
            <person name="Sternberg P.W."/>
            <person name="Wang J."/>
            <person name="Gasser R.B."/>
        </authorList>
    </citation>
    <scope>NUCLEOTIDE SEQUENCE [LARGE SCALE GENOMIC DNA]</scope>
    <source>
        <strain evidence="1">DCEP-RM93M</strain>
    </source>
</reference>
<organism evidence="1 2">
    <name type="scientific">Trichuris suis</name>
    <name type="common">pig whipworm</name>
    <dbReference type="NCBI Taxonomy" id="68888"/>
    <lineage>
        <taxon>Eukaryota</taxon>
        <taxon>Metazoa</taxon>
        <taxon>Ecdysozoa</taxon>
        <taxon>Nematoda</taxon>
        <taxon>Enoplea</taxon>
        <taxon>Dorylaimia</taxon>
        <taxon>Trichinellida</taxon>
        <taxon>Trichuridae</taxon>
        <taxon>Trichuris</taxon>
    </lineage>
</organism>
<proteinExistence type="predicted"/>
<protein>
    <submittedName>
        <fullName evidence="1">Uncharacterized protein</fullName>
    </submittedName>
</protein>
<evidence type="ECO:0000313" key="1">
    <source>
        <dbReference type="EMBL" id="KFD45831.1"/>
    </source>
</evidence>
<gene>
    <name evidence="1" type="ORF">M513_13296</name>
</gene>